<name>A0A9Q9UWT3_MOOP1</name>
<evidence type="ECO:0000313" key="1">
    <source>
        <dbReference type="EMBL" id="WAN70186.1"/>
    </source>
</evidence>
<dbReference type="EMBL" id="CP017708">
    <property type="protein sequence ID" value="WAN70186.1"/>
    <property type="molecule type" value="Genomic_DNA"/>
</dbReference>
<proteinExistence type="predicted"/>
<dbReference type="Proteomes" id="UP000176944">
    <property type="component" value="Chromosome"/>
</dbReference>
<organism evidence="1">
    <name type="scientific">Moorena producens (strain JHB)</name>
    <dbReference type="NCBI Taxonomy" id="1454205"/>
    <lineage>
        <taxon>Bacteria</taxon>
        <taxon>Bacillati</taxon>
        <taxon>Cyanobacteriota</taxon>
        <taxon>Cyanophyceae</taxon>
        <taxon>Coleofasciculales</taxon>
        <taxon>Coleofasciculaceae</taxon>
        <taxon>Moorena</taxon>
    </lineage>
</organism>
<protein>
    <submittedName>
        <fullName evidence="1">Uncharacterized protein</fullName>
    </submittedName>
</protein>
<reference evidence="1" key="1">
    <citation type="journal article" date="2017" name="Proc. Natl. Acad. Sci. U.S.A.">
        <title>Comparative genomics uncovers the prolific and distinctive metabolic potential of the cyanobacterial genus Moorea.</title>
        <authorList>
            <person name="Leao T."/>
            <person name="Castelao G."/>
            <person name="Korobeynikov A."/>
            <person name="Monroe E.A."/>
            <person name="Podell S."/>
            <person name="Glukhov E."/>
            <person name="Allen E.E."/>
            <person name="Gerwick W.H."/>
            <person name="Gerwick L."/>
        </authorList>
    </citation>
    <scope>NUCLEOTIDE SEQUENCE</scope>
    <source>
        <strain evidence="1">JHB</strain>
    </source>
</reference>
<accession>A0A9Q9UWT3</accession>
<reference evidence="1" key="2">
    <citation type="submission" date="2022-10" db="EMBL/GenBank/DDBJ databases">
        <authorList>
            <person name="Ngo T.-E."/>
        </authorList>
    </citation>
    <scope>NUCLEOTIDE SEQUENCE</scope>
    <source>
        <strain evidence="1">JHB</strain>
    </source>
</reference>
<gene>
    <name evidence="1" type="ORF">BJP36_39730</name>
</gene>
<dbReference type="AlphaFoldDB" id="A0A9Q9UWT3"/>
<sequence>MRSKGSFQAQQTVLPINLGHGRIEKPTVSITDQLDGMPDFPGLSTLIRVESEGQIGQM</sequence>